<name>A0ABV3LHI1_9MICO</name>
<dbReference type="EMBL" id="JBFBMH010000007">
    <property type="protein sequence ID" value="MEW1974840.1"/>
    <property type="molecule type" value="Genomic_DNA"/>
</dbReference>
<evidence type="ECO:0000256" key="1">
    <source>
        <dbReference type="SAM" id="MobiDB-lite"/>
    </source>
</evidence>
<accession>A0ABV3LHI1</accession>
<protein>
    <recommendedName>
        <fullName evidence="5">DUF4064 domain-containing protein</fullName>
    </recommendedName>
</protein>
<sequence>MTDPQFPPPVPQAPGHQPPAAPGYHAAPAPTPTYQAPPGAYSAPVGGYGAPTGAYQPSDAPQQKSSALGIVAFALSIVAAVVAPIVAGAAGYQIGFRLPTVMQQIDGSTSDLSFLAPVRDQVLMGEVSFWLGTLAGIAAIVLGIMAIVKRAGRAWGVTALILGVLGPVIFFTVLGVTLGIGAGAGSVTLYGA</sequence>
<keyword evidence="2" id="KW-0812">Transmembrane</keyword>
<proteinExistence type="predicted"/>
<gene>
    <name evidence="3" type="ORF">AB0301_07155</name>
</gene>
<keyword evidence="4" id="KW-1185">Reference proteome</keyword>
<reference evidence="3 4" key="1">
    <citation type="submission" date="2024-06" db="EMBL/GenBank/DDBJ databases">
        <title>The Natural Products Discovery Center: Release of the First 8490 Sequenced Strains for Exploring Actinobacteria Biosynthetic Diversity.</title>
        <authorList>
            <person name="Kalkreuter E."/>
            <person name="Kautsar S.A."/>
            <person name="Yang D."/>
            <person name="Bader C.D."/>
            <person name="Teijaro C.N."/>
            <person name="Fluegel L."/>
            <person name="Davis C.M."/>
            <person name="Simpson J.R."/>
            <person name="Lauterbach L."/>
            <person name="Steele A.D."/>
            <person name="Gui C."/>
            <person name="Meng S."/>
            <person name="Li G."/>
            <person name="Viehrig K."/>
            <person name="Ye F."/>
            <person name="Su P."/>
            <person name="Kiefer A.F."/>
            <person name="Nichols A."/>
            <person name="Cepeda A.J."/>
            <person name="Yan W."/>
            <person name="Fan B."/>
            <person name="Jiang Y."/>
            <person name="Adhikari A."/>
            <person name="Zheng C.-J."/>
            <person name="Schuster L."/>
            <person name="Cowan T.M."/>
            <person name="Smanski M.J."/>
            <person name="Chevrette M.G."/>
            <person name="De Carvalho L.P.S."/>
            <person name="Shen B."/>
        </authorList>
    </citation>
    <scope>NUCLEOTIDE SEQUENCE [LARGE SCALE GENOMIC DNA]</scope>
    <source>
        <strain evidence="3 4">NPDC077434</strain>
    </source>
</reference>
<keyword evidence="2" id="KW-0472">Membrane</keyword>
<comment type="caution">
    <text evidence="3">The sequence shown here is derived from an EMBL/GenBank/DDBJ whole genome shotgun (WGS) entry which is preliminary data.</text>
</comment>
<organism evidence="3 4">
    <name type="scientific">Microbacterium profundi</name>
    <dbReference type="NCBI Taxonomy" id="450380"/>
    <lineage>
        <taxon>Bacteria</taxon>
        <taxon>Bacillati</taxon>
        <taxon>Actinomycetota</taxon>
        <taxon>Actinomycetes</taxon>
        <taxon>Micrococcales</taxon>
        <taxon>Microbacteriaceae</taxon>
        <taxon>Microbacterium</taxon>
    </lineage>
</organism>
<evidence type="ECO:0008006" key="5">
    <source>
        <dbReference type="Google" id="ProtNLM"/>
    </source>
</evidence>
<feature type="transmembrane region" description="Helical" evidence="2">
    <location>
        <begin position="160"/>
        <end position="184"/>
    </location>
</feature>
<dbReference type="RefSeq" id="WP_033106820.1">
    <property type="nucleotide sequence ID" value="NZ_JAJVKR010000008.1"/>
</dbReference>
<evidence type="ECO:0000313" key="4">
    <source>
        <dbReference type="Proteomes" id="UP001553715"/>
    </source>
</evidence>
<evidence type="ECO:0000256" key="2">
    <source>
        <dbReference type="SAM" id="Phobius"/>
    </source>
</evidence>
<feature type="transmembrane region" description="Helical" evidence="2">
    <location>
        <begin position="67"/>
        <end position="92"/>
    </location>
</feature>
<feature type="transmembrane region" description="Helical" evidence="2">
    <location>
        <begin position="127"/>
        <end position="148"/>
    </location>
</feature>
<feature type="region of interest" description="Disordered" evidence="1">
    <location>
        <begin position="1"/>
        <end position="40"/>
    </location>
</feature>
<feature type="compositionally biased region" description="Low complexity" evidence="1">
    <location>
        <begin position="22"/>
        <end position="40"/>
    </location>
</feature>
<keyword evidence="2" id="KW-1133">Transmembrane helix</keyword>
<feature type="compositionally biased region" description="Pro residues" evidence="1">
    <location>
        <begin position="1"/>
        <end position="21"/>
    </location>
</feature>
<evidence type="ECO:0000313" key="3">
    <source>
        <dbReference type="EMBL" id="MEW1974840.1"/>
    </source>
</evidence>
<dbReference type="Proteomes" id="UP001553715">
    <property type="component" value="Unassembled WGS sequence"/>
</dbReference>